<dbReference type="Proteomes" id="UP000052124">
    <property type="component" value="Unassembled WGS sequence"/>
</dbReference>
<evidence type="ECO:0000256" key="2">
    <source>
        <dbReference type="ARBA" id="ARBA00022475"/>
    </source>
</evidence>
<feature type="domain" description="VTT" evidence="7">
    <location>
        <begin position="67"/>
        <end position="184"/>
    </location>
</feature>
<comment type="subcellular location">
    <subcellularLocation>
        <location evidence="1 6">Cell membrane</location>
        <topology evidence="1 6">Multi-pass membrane protein</topology>
    </subcellularLocation>
</comment>
<dbReference type="GO" id="GO:0005886">
    <property type="term" value="C:plasma membrane"/>
    <property type="evidence" value="ECO:0007669"/>
    <property type="project" value="UniProtKB-SubCell"/>
</dbReference>
<name>A0A0R2XYQ0_9GAMM</name>
<feature type="transmembrane region" description="Helical" evidence="6">
    <location>
        <begin position="163"/>
        <end position="180"/>
    </location>
</feature>
<protein>
    <recommendedName>
        <fullName evidence="6">TVP38/TMEM64 family membrane protein</fullName>
    </recommendedName>
</protein>
<comment type="caution">
    <text evidence="8">The sequence shown here is derived from an EMBL/GenBank/DDBJ whole genome shotgun (WGS) entry which is preliminary data.</text>
</comment>
<feature type="transmembrane region" description="Helical" evidence="6">
    <location>
        <begin position="48"/>
        <end position="76"/>
    </location>
</feature>
<evidence type="ECO:0000313" key="9">
    <source>
        <dbReference type="Proteomes" id="UP000052124"/>
    </source>
</evidence>
<reference evidence="8 9" key="1">
    <citation type="submission" date="2015-10" db="EMBL/GenBank/DDBJ databases">
        <title>Metagenome-Assembled Genomes uncover a global brackish microbiome.</title>
        <authorList>
            <person name="Hugerth L.W."/>
            <person name="Larsson J."/>
            <person name="Alneberg J."/>
            <person name="Lindh M.V."/>
            <person name="Legrand C."/>
            <person name="Pinhassi J."/>
            <person name="Andersson A.F."/>
        </authorList>
    </citation>
    <scope>NUCLEOTIDE SEQUENCE [LARGE SCALE GENOMIC DNA]</scope>
    <source>
        <strain evidence="8">BACL3 MAG-120531-bin86</strain>
    </source>
</reference>
<dbReference type="Pfam" id="PF09335">
    <property type="entry name" value="VTT_dom"/>
    <property type="match status" value="1"/>
</dbReference>
<evidence type="ECO:0000256" key="3">
    <source>
        <dbReference type="ARBA" id="ARBA00022692"/>
    </source>
</evidence>
<feature type="transmembrane region" description="Helical" evidence="6">
    <location>
        <begin position="7"/>
        <end position="28"/>
    </location>
</feature>
<feature type="transmembrane region" description="Helical" evidence="6">
    <location>
        <begin position="83"/>
        <end position="104"/>
    </location>
</feature>
<organism evidence="8 9">
    <name type="scientific">OM182 bacterium BACL3 MAG-120531-bin86</name>
    <dbReference type="NCBI Taxonomy" id="1655628"/>
    <lineage>
        <taxon>Bacteria</taxon>
        <taxon>Pseudomonadati</taxon>
        <taxon>Pseudomonadota</taxon>
        <taxon>Gammaproteobacteria</taxon>
        <taxon>OMG group</taxon>
        <taxon>OM182 clade</taxon>
    </lineage>
</organism>
<evidence type="ECO:0000259" key="7">
    <source>
        <dbReference type="Pfam" id="PF09335"/>
    </source>
</evidence>
<evidence type="ECO:0000256" key="4">
    <source>
        <dbReference type="ARBA" id="ARBA00022989"/>
    </source>
</evidence>
<accession>A0A0R2XYQ0</accession>
<keyword evidence="3 6" id="KW-0812">Transmembrane</keyword>
<evidence type="ECO:0000313" key="8">
    <source>
        <dbReference type="EMBL" id="KRP38670.1"/>
    </source>
</evidence>
<proteinExistence type="inferred from homology"/>
<comment type="similarity">
    <text evidence="6">Belongs to the TVP38/TMEM64 family.</text>
</comment>
<evidence type="ECO:0000256" key="5">
    <source>
        <dbReference type="ARBA" id="ARBA00023136"/>
    </source>
</evidence>
<keyword evidence="2 6" id="KW-1003">Cell membrane</keyword>
<dbReference type="InterPro" id="IPR032816">
    <property type="entry name" value="VTT_dom"/>
</dbReference>
<dbReference type="PANTHER" id="PTHR12677:SF59">
    <property type="entry name" value="GOLGI APPARATUS MEMBRANE PROTEIN TVP38-RELATED"/>
    <property type="match status" value="1"/>
</dbReference>
<gene>
    <name evidence="8" type="ORF">ABS26_10680</name>
</gene>
<evidence type="ECO:0000256" key="6">
    <source>
        <dbReference type="RuleBase" id="RU366058"/>
    </source>
</evidence>
<dbReference type="InterPro" id="IPR015414">
    <property type="entry name" value="TMEM64"/>
</dbReference>
<keyword evidence="4 6" id="KW-1133">Transmembrane helix</keyword>
<evidence type="ECO:0000256" key="1">
    <source>
        <dbReference type="ARBA" id="ARBA00004651"/>
    </source>
</evidence>
<dbReference type="AlphaFoldDB" id="A0A0R2XYQ0"/>
<dbReference type="PANTHER" id="PTHR12677">
    <property type="entry name" value="GOLGI APPARATUS MEMBRANE PROTEIN TVP38-RELATED"/>
    <property type="match status" value="1"/>
</dbReference>
<feature type="non-terminal residue" evidence="8">
    <location>
        <position position="223"/>
    </location>
</feature>
<feature type="transmembrane region" description="Helical" evidence="6">
    <location>
        <begin position="200"/>
        <end position="221"/>
    </location>
</feature>
<dbReference type="EMBL" id="LIDH01000089">
    <property type="protein sequence ID" value="KRP38670.1"/>
    <property type="molecule type" value="Genomic_DNA"/>
</dbReference>
<sequence>MNRIKFAIATLVIVAFGAYFVLDLGQYLTLEFVQSRLASLQAFRDENFALTVAIYFVFYVVATGISIPGAILLTLLGGAIFGLWWGTLLVSFASSIGATGAFLASRLLLRDWVQRRFGAYLAPINKGFEKDGAFYLFSLRMVPLVPFFIVNLLMGLTSISVPAYYLASQIGMFVSTVVYVNAGAELAQITSLSGLVSPSVIVSFTLLGVVPLVAKVLIGVIQR</sequence>
<feature type="transmembrane region" description="Helical" evidence="6">
    <location>
        <begin position="133"/>
        <end position="156"/>
    </location>
</feature>
<keyword evidence="5 6" id="KW-0472">Membrane</keyword>